<proteinExistence type="inferred from homology"/>
<accession>A0AAV1BY00</accession>
<protein>
    <submittedName>
        <fullName evidence="6">OLC1v1022491C1</fullName>
    </submittedName>
</protein>
<evidence type="ECO:0000256" key="3">
    <source>
        <dbReference type="ARBA" id="ARBA00023163"/>
    </source>
</evidence>
<keyword evidence="3" id="KW-0804">Transcription</keyword>
<dbReference type="GO" id="GO:0046982">
    <property type="term" value="F:protein heterodimerization activity"/>
    <property type="evidence" value="ECO:0007669"/>
    <property type="project" value="InterPro"/>
</dbReference>
<sequence>MRKILPPHAKISDECKELVQACTSEFISFITSEANERSQRDCRKTIKAEDVLFSLRHLGFDSYVDPLTSYLNKYRQSEAARTAVRGNPSVRRTTDFSTVARSGPEPLPPPPPPPQQLPPPPFMPSMIPTAPGYKNYYNPIVQGHQHGLYGQVPTSAYHYYDSGASSSSTRGGPEEESSSNSSLARYHPFSRDFGSSS</sequence>
<dbReference type="InterPro" id="IPR003958">
    <property type="entry name" value="CBFA_NFYB_domain"/>
</dbReference>
<dbReference type="Gene3D" id="1.10.20.10">
    <property type="entry name" value="Histone, subunit A"/>
    <property type="match status" value="1"/>
</dbReference>
<dbReference type="SUPFAM" id="SSF47113">
    <property type="entry name" value="Histone-fold"/>
    <property type="match status" value="1"/>
</dbReference>
<gene>
    <name evidence="6" type="ORF">OLC1_LOCUS842</name>
</gene>
<dbReference type="PANTHER" id="PTHR11064:SF196">
    <property type="entry name" value="NUCLEAR TRANSCRIPTION FACTOR Y SUBUNIT B-6"/>
    <property type="match status" value="1"/>
</dbReference>
<feature type="compositionally biased region" description="Pro residues" evidence="4">
    <location>
        <begin position="105"/>
        <end position="123"/>
    </location>
</feature>
<organism evidence="6 7">
    <name type="scientific">Oldenlandia corymbosa var. corymbosa</name>
    <dbReference type="NCBI Taxonomy" id="529605"/>
    <lineage>
        <taxon>Eukaryota</taxon>
        <taxon>Viridiplantae</taxon>
        <taxon>Streptophyta</taxon>
        <taxon>Embryophyta</taxon>
        <taxon>Tracheophyta</taxon>
        <taxon>Spermatophyta</taxon>
        <taxon>Magnoliopsida</taxon>
        <taxon>eudicotyledons</taxon>
        <taxon>Gunneridae</taxon>
        <taxon>Pentapetalae</taxon>
        <taxon>asterids</taxon>
        <taxon>lamiids</taxon>
        <taxon>Gentianales</taxon>
        <taxon>Rubiaceae</taxon>
        <taxon>Rubioideae</taxon>
        <taxon>Spermacoceae</taxon>
        <taxon>Hedyotis-Oldenlandia complex</taxon>
        <taxon>Oldenlandia</taxon>
    </lineage>
</organism>
<reference evidence="6" key="1">
    <citation type="submission" date="2023-03" db="EMBL/GenBank/DDBJ databases">
        <authorList>
            <person name="Julca I."/>
        </authorList>
    </citation>
    <scope>NUCLEOTIDE SEQUENCE</scope>
</reference>
<dbReference type="AlphaFoldDB" id="A0AAV1BY00"/>
<evidence type="ECO:0000256" key="1">
    <source>
        <dbReference type="ARBA" id="ARBA00009053"/>
    </source>
</evidence>
<keyword evidence="7" id="KW-1185">Reference proteome</keyword>
<comment type="similarity">
    <text evidence="1">Belongs to the NFYB/HAP3 subunit family.</text>
</comment>
<dbReference type="Proteomes" id="UP001161247">
    <property type="component" value="Chromosome 1"/>
</dbReference>
<dbReference type="PANTHER" id="PTHR11064">
    <property type="entry name" value="CCAAT-BINDING TRANSCRIPTION FACTOR-RELATED"/>
    <property type="match status" value="1"/>
</dbReference>
<feature type="region of interest" description="Disordered" evidence="4">
    <location>
        <begin position="82"/>
        <end position="126"/>
    </location>
</feature>
<dbReference type="GO" id="GO:0001228">
    <property type="term" value="F:DNA-binding transcription activator activity, RNA polymerase II-specific"/>
    <property type="evidence" value="ECO:0007669"/>
    <property type="project" value="InterPro"/>
</dbReference>
<dbReference type="GO" id="GO:0000978">
    <property type="term" value="F:RNA polymerase II cis-regulatory region sequence-specific DNA binding"/>
    <property type="evidence" value="ECO:0007669"/>
    <property type="project" value="TreeGrafter"/>
</dbReference>
<evidence type="ECO:0000313" key="7">
    <source>
        <dbReference type="Proteomes" id="UP001161247"/>
    </source>
</evidence>
<dbReference type="Pfam" id="PF00808">
    <property type="entry name" value="CBFD_NFYB_HMF"/>
    <property type="match status" value="1"/>
</dbReference>
<dbReference type="GO" id="GO:0016602">
    <property type="term" value="C:CCAAT-binding factor complex"/>
    <property type="evidence" value="ECO:0007669"/>
    <property type="project" value="InterPro"/>
</dbReference>
<name>A0AAV1BY00_OLDCO</name>
<evidence type="ECO:0000313" key="6">
    <source>
        <dbReference type="EMBL" id="CAI9088216.1"/>
    </source>
</evidence>
<evidence type="ECO:0000256" key="2">
    <source>
        <dbReference type="ARBA" id="ARBA00023015"/>
    </source>
</evidence>
<keyword evidence="2" id="KW-0805">Transcription regulation</keyword>
<dbReference type="InterPro" id="IPR027113">
    <property type="entry name" value="Transc_fact_NFYB/HAP3"/>
</dbReference>
<evidence type="ECO:0000259" key="5">
    <source>
        <dbReference type="Pfam" id="PF00808"/>
    </source>
</evidence>
<dbReference type="CDD" id="cd22907">
    <property type="entry name" value="HFD_NFYB"/>
    <property type="match status" value="1"/>
</dbReference>
<dbReference type="InterPro" id="IPR009072">
    <property type="entry name" value="Histone-fold"/>
</dbReference>
<feature type="region of interest" description="Disordered" evidence="4">
    <location>
        <begin position="159"/>
        <end position="197"/>
    </location>
</feature>
<evidence type="ECO:0000256" key="4">
    <source>
        <dbReference type="SAM" id="MobiDB-lite"/>
    </source>
</evidence>
<dbReference type="EMBL" id="OX459118">
    <property type="protein sequence ID" value="CAI9088216.1"/>
    <property type="molecule type" value="Genomic_DNA"/>
</dbReference>
<feature type="domain" description="Transcription factor CBF/NF-Y/archaeal histone" evidence="5">
    <location>
        <begin position="1"/>
        <end position="53"/>
    </location>
</feature>
<dbReference type="PRINTS" id="PR00615">
    <property type="entry name" value="CCAATSUBUNTA"/>
</dbReference>